<dbReference type="InterPro" id="IPR037883">
    <property type="entry name" value="Knr4/Smi1-like_sf"/>
</dbReference>
<evidence type="ECO:0000259" key="1">
    <source>
        <dbReference type="Pfam" id="PF09346"/>
    </source>
</evidence>
<reference evidence="3" key="1">
    <citation type="journal article" date="2019" name="Int. J. Syst. Evol. Microbiol.">
        <title>The Global Catalogue of Microorganisms (GCM) 10K type strain sequencing project: providing services to taxonomists for standard genome sequencing and annotation.</title>
        <authorList>
            <consortium name="The Broad Institute Genomics Platform"/>
            <consortium name="The Broad Institute Genome Sequencing Center for Infectious Disease"/>
            <person name="Wu L."/>
            <person name="Ma J."/>
        </authorList>
    </citation>
    <scope>NUCLEOTIDE SEQUENCE [LARGE SCALE GENOMIC DNA]</scope>
    <source>
        <strain evidence="3">CCUG 54781</strain>
    </source>
</reference>
<evidence type="ECO:0000313" key="3">
    <source>
        <dbReference type="Proteomes" id="UP001596550"/>
    </source>
</evidence>
<gene>
    <name evidence="2" type="ORF">ACFQO9_16460</name>
</gene>
<dbReference type="SUPFAM" id="SSF160631">
    <property type="entry name" value="SMI1/KNR4-like"/>
    <property type="match status" value="1"/>
</dbReference>
<protein>
    <submittedName>
        <fullName evidence="2">SMI1/KNR4 family protein</fullName>
    </submittedName>
</protein>
<dbReference type="EMBL" id="JBHTCR010000009">
    <property type="protein sequence ID" value="MFC7348313.1"/>
    <property type="molecule type" value="Genomic_DNA"/>
</dbReference>
<dbReference type="RefSeq" id="WP_378181772.1">
    <property type="nucleotide sequence ID" value="NZ_JBHTCR010000009.1"/>
</dbReference>
<proteinExistence type="predicted"/>
<dbReference type="InterPro" id="IPR018958">
    <property type="entry name" value="Knr4/Smi1-like_dom"/>
</dbReference>
<evidence type="ECO:0000313" key="2">
    <source>
        <dbReference type="EMBL" id="MFC7348313.1"/>
    </source>
</evidence>
<accession>A0ABW2M452</accession>
<comment type="caution">
    <text evidence="2">The sequence shown here is derived from an EMBL/GenBank/DDBJ whole genome shotgun (WGS) entry which is preliminary data.</text>
</comment>
<keyword evidence="3" id="KW-1185">Reference proteome</keyword>
<dbReference type="Pfam" id="PF09346">
    <property type="entry name" value="SMI1_KNR4"/>
    <property type="match status" value="1"/>
</dbReference>
<sequence length="234" mass="26951">MKLINAFPKLNEKLLAKVESTLEQRFGYKNIPTDYKNFLLNNNGGYVSPGYIDDTDDAEHTQEVVFETSLKWVRMNNAPVEPALICFFGVWLEDDMNEDEVENWDLPELILSNANSKEDFDVLPDHMMSIASCQHPDASDILCISLDEQDYGSIYYNYGMCDHPSNFHGDFYEKAVNIVLQKHHLSNEDTYNLDEENPNDRKIINELKRATFVKVGNSFTEFLENCKIIDVETA</sequence>
<organism evidence="2 3">
    <name type="scientific">Chryseobacterium zhengzhouense</name>
    <dbReference type="NCBI Taxonomy" id="1636086"/>
    <lineage>
        <taxon>Bacteria</taxon>
        <taxon>Pseudomonadati</taxon>
        <taxon>Bacteroidota</taxon>
        <taxon>Flavobacteriia</taxon>
        <taxon>Flavobacteriales</taxon>
        <taxon>Weeksellaceae</taxon>
        <taxon>Chryseobacterium group</taxon>
        <taxon>Chryseobacterium</taxon>
    </lineage>
</organism>
<name>A0ABW2M452_9FLAO</name>
<dbReference type="Proteomes" id="UP001596550">
    <property type="component" value="Unassembled WGS sequence"/>
</dbReference>
<feature type="domain" description="Knr4/Smi1-like" evidence="1">
    <location>
        <begin position="22"/>
        <end position="157"/>
    </location>
</feature>
<dbReference type="Gene3D" id="3.40.1580.10">
    <property type="entry name" value="SMI1/KNR4-like"/>
    <property type="match status" value="1"/>
</dbReference>